<evidence type="ECO:0000313" key="9">
    <source>
        <dbReference type="EMBL" id="MBB5060262.1"/>
    </source>
</evidence>
<accession>A0A7W7ZI05</accession>
<feature type="transmembrane region" description="Helical" evidence="6">
    <location>
        <begin position="783"/>
        <end position="804"/>
    </location>
</feature>
<proteinExistence type="predicted"/>
<feature type="domain" description="MacB-like periplasmic core" evidence="8">
    <location>
        <begin position="25"/>
        <end position="246"/>
    </location>
</feature>
<keyword evidence="5 6" id="KW-0472">Membrane</keyword>
<dbReference type="PANTHER" id="PTHR30572:SF18">
    <property type="entry name" value="ABC-TYPE MACROLIDE FAMILY EXPORT SYSTEM PERMEASE COMPONENT 2"/>
    <property type="match status" value="1"/>
</dbReference>
<evidence type="ECO:0000259" key="8">
    <source>
        <dbReference type="Pfam" id="PF12704"/>
    </source>
</evidence>
<dbReference type="AlphaFoldDB" id="A0A7W7ZI05"/>
<feature type="domain" description="MacB-like periplasmic core" evidence="8">
    <location>
        <begin position="489"/>
        <end position="630"/>
    </location>
</feature>
<dbReference type="InterPro" id="IPR025857">
    <property type="entry name" value="MacB_PCD"/>
</dbReference>
<keyword evidence="3 6" id="KW-0812">Transmembrane</keyword>
<dbReference type="Proteomes" id="UP000540989">
    <property type="component" value="Unassembled WGS sequence"/>
</dbReference>
<gene>
    <name evidence="9" type="ORF">HDF16_004998</name>
</gene>
<evidence type="ECO:0000256" key="2">
    <source>
        <dbReference type="ARBA" id="ARBA00022475"/>
    </source>
</evidence>
<feature type="transmembrane region" description="Helical" evidence="6">
    <location>
        <begin position="21"/>
        <end position="50"/>
    </location>
</feature>
<feature type="transmembrane region" description="Helical" evidence="6">
    <location>
        <begin position="691"/>
        <end position="715"/>
    </location>
</feature>
<feature type="domain" description="ABC3 transporter permease C-terminal" evidence="7">
    <location>
        <begin position="300"/>
        <end position="413"/>
    </location>
</feature>
<feature type="transmembrane region" description="Helical" evidence="6">
    <location>
        <begin position="388"/>
        <end position="409"/>
    </location>
</feature>
<dbReference type="InterPro" id="IPR003838">
    <property type="entry name" value="ABC3_permease_C"/>
</dbReference>
<organism evidence="9 10">
    <name type="scientific">Granulicella aggregans</name>
    <dbReference type="NCBI Taxonomy" id="474949"/>
    <lineage>
        <taxon>Bacteria</taxon>
        <taxon>Pseudomonadati</taxon>
        <taxon>Acidobacteriota</taxon>
        <taxon>Terriglobia</taxon>
        <taxon>Terriglobales</taxon>
        <taxon>Acidobacteriaceae</taxon>
        <taxon>Granulicella</taxon>
    </lineage>
</organism>
<comment type="caution">
    <text evidence="9">The sequence shown here is derived from an EMBL/GenBank/DDBJ whole genome shotgun (WGS) entry which is preliminary data.</text>
</comment>
<dbReference type="Pfam" id="PF02687">
    <property type="entry name" value="FtsX"/>
    <property type="match status" value="2"/>
</dbReference>
<evidence type="ECO:0000256" key="6">
    <source>
        <dbReference type="SAM" id="Phobius"/>
    </source>
</evidence>
<dbReference type="InterPro" id="IPR050250">
    <property type="entry name" value="Macrolide_Exporter_MacB"/>
</dbReference>
<evidence type="ECO:0000256" key="3">
    <source>
        <dbReference type="ARBA" id="ARBA00022692"/>
    </source>
</evidence>
<evidence type="ECO:0000256" key="4">
    <source>
        <dbReference type="ARBA" id="ARBA00022989"/>
    </source>
</evidence>
<evidence type="ECO:0000256" key="5">
    <source>
        <dbReference type="ARBA" id="ARBA00023136"/>
    </source>
</evidence>
<feature type="transmembrane region" description="Helical" evidence="6">
    <location>
        <begin position="744"/>
        <end position="763"/>
    </location>
</feature>
<dbReference type="Pfam" id="PF12704">
    <property type="entry name" value="MacB_PCD"/>
    <property type="match status" value="2"/>
</dbReference>
<comment type="subcellular location">
    <subcellularLocation>
        <location evidence="1">Cell membrane</location>
        <topology evidence="1">Multi-pass membrane protein</topology>
    </subcellularLocation>
</comment>
<keyword evidence="4 6" id="KW-1133">Transmembrane helix</keyword>
<dbReference type="RefSeq" id="WP_184222432.1">
    <property type="nucleotide sequence ID" value="NZ_JACHIP010000011.1"/>
</dbReference>
<keyword evidence="2" id="KW-1003">Cell membrane</keyword>
<feature type="domain" description="ABC3 transporter permease C-terminal" evidence="7">
    <location>
        <begin position="695"/>
        <end position="811"/>
    </location>
</feature>
<dbReference type="GO" id="GO:0005886">
    <property type="term" value="C:plasma membrane"/>
    <property type="evidence" value="ECO:0007669"/>
    <property type="project" value="UniProtKB-SubCell"/>
</dbReference>
<dbReference type="EMBL" id="JACHIP010000011">
    <property type="protein sequence ID" value="MBB5060262.1"/>
    <property type="molecule type" value="Genomic_DNA"/>
</dbReference>
<dbReference type="GO" id="GO:0022857">
    <property type="term" value="F:transmembrane transporter activity"/>
    <property type="evidence" value="ECO:0007669"/>
    <property type="project" value="TreeGrafter"/>
</dbReference>
<keyword evidence="10" id="KW-1185">Reference proteome</keyword>
<feature type="transmembrane region" description="Helical" evidence="6">
    <location>
        <begin position="286"/>
        <end position="314"/>
    </location>
</feature>
<evidence type="ECO:0000259" key="7">
    <source>
        <dbReference type="Pfam" id="PF02687"/>
    </source>
</evidence>
<sequence length="818" mass="88699">MAAILFDRQDFLYSLRSARRTPLLTGIAVLALSVGIGLNTAVFTIVNMLLLAPPVRENPSTFAQIYPHYEGWYTGSSLSNDLNSDDLDAVRSHTQALSEVAAWQLIAVTQEETRRKSAMQLVTCNYLQVIDVGRPLMGRFFDASECVPGSSARVVVLGEIQWKSQLNSDPNIVGKTIHLSGQTLTVIGVASADHTNHLPAGIWAPYTLQPLFNHGNSAFKEPWPWLTTIGRLGHGYTRSQAAVEIQTILQSRDALYRGNQSNLNSRKTSVIATNGSFIAVPSRQSIVFGLIFLILGPLSLVLLLACTNITMLFLSRVLMRRGELAVRLALGAGRARLMRMLALESVLVATTSGLISIVLAARLPGIILKIMDPLEASDMPAVHPDWRVFTYLGLLVVVATVASAIAPLAESFRLDLVTALKGREGAVTARSRSTSILIFAQIAMSFVLLAAAVLFVRLPSSIANVDTGFDMRSLITVPLQVELPPYTQASAQEFYRDLEARIERIPGVRSIAYASVPIFSTPAQQELRMPQQPKGQGLQAGVDEVSSAFFMTYGIPLLRGRTFASSDLPATGDTTVAIVTRAFARELFGDTDPIGKLVVTNDNRTLTIVGVVQDVRSEHFGSLDGPRLYTLRNANSIQGGLYVRFAGDPTPIIESIRQTVRNLDPTQPDIPISIKKSLEEDASQMAAVANIIVGMATVAVILAMTGLFAVLNFVVQRRTREFGIQMVLGASRGVIFRGVLHRGILQIAAGLVGGLVLAAPAAWWFGRMTQRSLIPVHPMDATIYVISALLLTAVSLCAMSLPALRATRVDPMQSLRNE</sequence>
<protein>
    <submittedName>
        <fullName evidence="9">Putative permease</fullName>
    </submittedName>
</protein>
<evidence type="ECO:0000256" key="1">
    <source>
        <dbReference type="ARBA" id="ARBA00004651"/>
    </source>
</evidence>
<dbReference type="PANTHER" id="PTHR30572">
    <property type="entry name" value="MEMBRANE COMPONENT OF TRANSPORTER-RELATED"/>
    <property type="match status" value="1"/>
</dbReference>
<reference evidence="9 10" key="1">
    <citation type="submission" date="2020-08" db="EMBL/GenBank/DDBJ databases">
        <title>Genomic Encyclopedia of Type Strains, Phase IV (KMG-V): Genome sequencing to study the core and pangenomes of soil and plant-associated prokaryotes.</title>
        <authorList>
            <person name="Whitman W."/>
        </authorList>
    </citation>
    <scope>NUCLEOTIDE SEQUENCE [LARGE SCALE GENOMIC DNA]</scope>
    <source>
        <strain evidence="9 10">M8UP14</strain>
    </source>
</reference>
<feature type="transmembrane region" description="Helical" evidence="6">
    <location>
        <begin position="346"/>
        <end position="368"/>
    </location>
</feature>
<feature type="transmembrane region" description="Helical" evidence="6">
    <location>
        <begin position="436"/>
        <end position="456"/>
    </location>
</feature>
<evidence type="ECO:0000313" key="10">
    <source>
        <dbReference type="Proteomes" id="UP000540989"/>
    </source>
</evidence>
<name>A0A7W7ZI05_9BACT</name>